<feature type="region of interest" description="Disordered" evidence="1">
    <location>
        <begin position="384"/>
        <end position="405"/>
    </location>
</feature>
<comment type="caution">
    <text evidence="2">The sequence shown here is derived from an EMBL/GenBank/DDBJ whole genome shotgun (WGS) entry which is preliminary data.</text>
</comment>
<dbReference type="Pfam" id="PF04860">
    <property type="entry name" value="Phage_portal"/>
    <property type="match status" value="1"/>
</dbReference>
<accession>A0ABW9LRN1</accession>
<dbReference type="NCBIfam" id="TIGR01537">
    <property type="entry name" value="portal_HK97"/>
    <property type="match status" value="1"/>
</dbReference>
<sequence>MSFLTRWLGAPDPPYEPPETRDWTINDPYVRALFGNTPNLAGVSVSELTVLGIPAVFRAVSTIANSVASLPLHTIQERPDGTRRRVASVLDDPGRAVGMTASEWKRLVLVHLLVHGNCFLIHIPNGAGALAGLQPVHPSLVGIEVRKGRKIYRVSMDGGQVREFTDYQGGRLDGTLTHIPALGTDGVRGLSPLQLGRNMFGTAIAAENSAAKMFSDGALIKAIAQWDDSVTSDEAEVMEKDLQRKIAGTENAGGTAFVNRGLTITPVSLSMEDAQWIQARAFQIEEIARWFGVPPHKLAQTEKQTSWGTGIAEQNQAMAREVLEPWTTSIQERLSWLLPNDRKAEFLYAAFIEPDFETETDLLIKQVGGPIMLTNEARKIRNLPPLPGGDVLASGKTPEVSTDGD</sequence>
<reference evidence="2 3" key="1">
    <citation type="submission" date="2024-12" db="EMBL/GenBank/DDBJ databases">
        <title>The coexistence of Mycolicibacterium septicum and Mycolicibacterium nivoides in clinical samples.</title>
        <authorList>
            <person name="Wang C."/>
            <person name="Feng Y."/>
            <person name="Zong Z."/>
        </authorList>
    </citation>
    <scope>NUCLEOTIDE SEQUENCE [LARGE SCALE GENOMIC DNA]</scope>
    <source>
        <strain evidence="2 3">120310</strain>
    </source>
</reference>
<dbReference type="InterPro" id="IPR006427">
    <property type="entry name" value="Portal_HK97"/>
</dbReference>
<dbReference type="Gene3D" id="3.40.140.120">
    <property type="match status" value="1"/>
</dbReference>
<proteinExistence type="predicted"/>
<gene>
    <name evidence="2" type="ORF">ACK4CP_09705</name>
</gene>
<dbReference type="Gene3D" id="1.20.1270.210">
    <property type="match status" value="1"/>
</dbReference>
<name>A0ABW9LRN1_9MYCO</name>
<organism evidence="2 3">
    <name type="scientific">Mycolicibacterium septicum</name>
    <dbReference type="NCBI Taxonomy" id="98668"/>
    <lineage>
        <taxon>Bacteria</taxon>
        <taxon>Bacillati</taxon>
        <taxon>Actinomycetota</taxon>
        <taxon>Actinomycetes</taxon>
        <taxon>Mycobacteriales</taxon>
        <taxon>Mycobacteriaceae</taxon>
        <taxon>Mycolicibacterium</taxon>
    </lineage>
</organism>
<dbReference type="EMBL" id="JBKBDE010000002">
    <property type="protein sequence ID" value="MFN6550666.1"/>
    <property type="molecule type" value="Genomic_DNA"/>
</dbReference>
<evidence type="ECO:0000313" key="3">
    <source>
        <dbReference type="Proteomes" id="UP001635817"/>
    </source>
</evidence>
<evidence type="ECO:0000256" key="1">
    <source>
        <dbReference type="SAM" id="MobiDB-lite"/>
    </source>
</evidence>
<dbReference type="RefSeq" id="WP_409549452.1">
    <property type="nucleotide sequence ID" value="NZ_JBKBDE010000002.1"/>
</dbReference>
<evidence type="ECO:0000313" key="2">
    <source>
        <dbReference type="EMBL" id="MFN6550666.1"/>
    </source>
</evidence>
<dbReference type="Proteomes" id="UP001635817">
    <property type="component" value="Unassembled WGS sequence"/>
</dbReference>
<dbReference type="InterPro" id="IPR006944">
    <property type="entry name" value="Phage/GTA_portal"/>
</dbReference>
<dbReference type="Gene3D" id="3.30.1120.70">
    <property type="match status" value="1"/>
</dbReference>
<keyword evidence="3" id="KW-1185">Reference proteome</keyword>
<protein>
    <submittedName>
        <fullName evidence="2">Phage portal protein</fullName>
    </submittedName>
</protein>